<evidence type="ECO:0000259" key="3">
    <source>
        <dbReference type="Pfam" id="PF00004"/>
    </source>
</evidence>
<dbReference type="InterPro" id="IPR003959">
    <property type="entry name" value="ATPase_AAA_core"/>
</dbReference>
<accession>A0A6C0LHT5</accession>
<protein>
    <recommendedName>
        <fullName evidence="3">ATPase AAA-type core domain-containing protein</fullName>
    </recommendedName>
</protein>
<feature type="coiled-coil region" evidence="1">
    <location>
        <begin position="247"/>
        <end position="291"/>
    </location>
</feature>
<name>A0A6C0LHT5_9ZZZZ</name>
<dbReference type="SUPFAM" id="SSF52540">
    <property type="entry name" value="P-loop containing nucleoside triphosphate hydrolases"/>
    <property type="match status" value="1"/>
</dbReference>
<dbReference type="GO" id="GO:0005759">
    <property type="term" value="C:mitochondrial matrix"/>
    <property type="evidence" value="ECO:0007669"/>
    <property type="project" value="TreeGrafter"/>
</dbReference>
<feature type="region of interest" description="Disordered" evidence="2">
    <location>
        <begin position="1"/>
        <end position="69"/>
    </location>
</feature>
<dbReference type="AlphaFoldDB" id="A0A6C0LHT5"/>
<dbReference type="GO" id="GO:0003697">
    <property type="term" value="F:single-stranded DNA binding"/>
    <property type="evidence" value="ECO:0007669"/>
    <property type="project" value="TreeGrafter"/>
</dbReference>
<evidence type="ECO:0000313" key="4">
    <source>
        <dbReference type="EMBL" id="QHU30057.1"/>
    </source>
</evidence>
<feature type="domain" description="ATPase AAA-type core" evidence="3">
    <location>
        <begin position="461"/>
        <end position="600"/>
    </location>
</feature>
<feature type="compositionally biased region" description="Acidic residues" evidence="2">
    <location>
        <begin position="204"/>
        <end position="236"/>
    </location>
</feature>
<feature type="region of interest" description="Disordered" evidence="2">
    <location>
        <begin position="81"/>
        <end position="243"/>
    </location>
</feature>
<proteinExistence type="predicted"/>
<reference evidence="4" key="1">
    <citation type="journal article" date="2020" name="Nature">
        <title>Giant virus diversity and host interactions through global metagenomics.</title>
        <authorList>
            <person name="Schulz F."/>
            <person name="Roux S."/>
            <person name="Paez-Espino D."/>
            <person name="Jungbluth S."/>
            <person name="Walsh D.A."/>
            <person name="Denef V.J."/>
            <person name="McMahon K.D."/>
            <person name="Konstantinidis K.T."/>
            <person name="Eloe-Fadrosh E.A."/>
            <person name="Kyrpides N.C."/>
            <person name="Woyke T."/>
        </authorList>
    </citation>
    <scope>NUCLEOTIDE SEQUENCE</scope>
    <source>
        <strain evidence="4">GVMAG-M-3300027833-11</strain>
    </source>
</reference>
<dbReference type="GO" id="GO:0051131">
    <property type="term" value="P:chaperone-mediated protein complex assembly"/>
    <property type="evidence" value="ECO:0007669"/>
    <property type="project" value="TreeGrafter"/>
</dbReference>
<dbReference type="Pfam" id="PF00004">
    <property type="entry name" value="AAA"/>
    <property type="match status" value="1"/>
</dbReference>
<evidence type="ECO:0000256" key="2">
    <source>
        <dbReference type="SAM" id="MobiDB-lite"/>
    </source>
</evidence>
<organism evidence="4">
    <name type="scientific">viral metagenome</name>
    <dbReference type="NCBI Taxonomy" id="1070528"/>
    <lineage>
        <taxon>unclassified sequences</taxon>
        <taxon>metagenomes</taxon>
        <taxon>organismal metagenomes</taxon>
    </lineage>
</organism>
<dbReference type="GO" id="GO:0016887">
    <property type="term" value="F:ATP hydrolysis activity"/>
    <property type="evidence" value="ECO:0007669"/>
    <property type="project" value="InterPro"/>
</dbReference>
<dbReference type="PANTHER" id="PTHR43718">
    <property type="entry name" value="LON PROTEASE"/>
    <property type="match status" value="1"/>
</dbReference>
<dbReference type="GO" id="GO:0004176">
    <property type="term" value="F:ATP-dependent peptidase activity"/>
    <property type="evidence" value="ECO:0007669"/>
    <property type="project" value="InterPro"/>
</dbReference>
<feature type="compositionally biased region" description="Acidic residues" evidence="2">
    <location>
        <begin position="158"/>
        <end position="185"/>
    </location>
</feature>
<dbReference type="GO" id="GO:0006515">
    <property type="term" value="P:protein quality control for misfolded or incompletely synthesized proteins"/>
    <property type="evidence" value="ECO:0007669"/>
    <property type="project" value="TreeGrafter"/>
</dbReference>
<dbReference type="PANTHER" id="PTHR43718:SF2">
    <property type="entry name" value="LON PROTEASE HOMOLOG, MITOCHONDRIAL"/>
    <property type="match status" value="1"/>
</dbReference>
<dbReference type="Gene3D" id="3.40.50.300">
    <property type="entry name" value="P-loop containing nucleotide triphosphate hydrolases"/>
    <property type="match status" value="1"/>
</dbReference>
<dbReference type="InterPro" id="IPR027065">
    <property type="entry name" value="Lon_Prtase"/>
</dbReference>
<dbReference type="Gene3D" id="1.10.8.60">
    <property type="match status" value="1"/>
</dbReference>
<sequence>MVKDAQPKHRYPTRSSKGKKSKKTGTQEEEVLKKRKDESSDEDDDDSEWLSEDEDEDDEDDEYSHNDLDMKEYRNFLAKMFPSTYATQRARDTPPSKYKRSRKARSPVNNDESYTRAIKRRKHKIRSSDDDEPSENIIIQTTEKRKKTSKKSEKNIEENDESEEEDESEYEDEIDLEDEDLIEMDENGKPTNFTIHFTIGGQEGEMEDGELDESEDDDDDDDVDDVDDDDEDDSEVIENTKGNQNAVEELRKMIHDYSLRRKNDEEEPSIIKKMRNDLEKAEKKMKRDGEKQLKKAKIANTKKFNSMLKEKNMMNDVKFFREKMTVDEQSKVLIEMDEILKHCRIEKPYRLQLLDADIPPEYKAVAYKKIESLKYLEPGAGEFYKIKQWVDTFMQIPFGQYKNLPVTLKDNGPEECADFMDNAKTILDGAVYGMNDVKLQIMQMVGQWITNPNAMGTAIAIKGPMGTGKTTLVKEGISKVLGRDFSFMALGGATDSSFLEGHSYTYEGSTWGKIIDNLVQCKSMNPVIFFDELDKISDTPKGEEIVGILTHLTDTTQNSKFHDKYFAELDFDLSRCLFIFSYNDENKVNPILRDRMYRVETKGYDSKEKIVIANDYLLPKIREQVMFSADEIIIPDDTMKYIISTHTEGEQGVRNLKRCLEIIYTKLNLYRLMRPGVNLFEKEMALEVSFPMTITNEIVDKLIKKSKDEGVWRNLYI</sequence>
<keyword evidence="1" id="KW-0175">Coiled coil</keyword>
<evidence type="ECO:0000256" key="1">
    <source>
        <dbReference type="SAM" id="Coils"/>
    </source>
</evidence>
<feature type="compositionally biased region" description="Acidic residues" evidence="2">
    <location>
        <begin position="39"/>
        <end position="62"/>
    </location>
</feature>
<dbReference type="GO" id="GO:0004252">
    <property type="term" value="F:serine-type endopeptidase activity"/>
    <property type="evidence" value="ECO:0007669"/>
    <property type="project" value="InterPro"/>
</dbReference>
<dbReference type="GO" id="GO:0007005">
    <property type="term" value="P:mitochondrion organization"/>
    <property type="evidence" value="ECO:0007669"/>
    <property type="project" value="TreeGrafter"/>
</dbReference>
<feature type="compositionally biased region" description="Basic residues" evidence="2">
    <location>
        <begin position="8"/>
        <end position="23"/>
    </location>
</feature>
<dbReference type="EMBL" id="MN740503">
    <property type="protein sequence ID" value="QHU30057.1"/>
    <property type="molecule type" value="Genomic_DNA"/>
</dbReference>
<dbReference type="InterPro" id="IPR027417">
    <property type="entry name" value="P-loop_NTPase"/>
</dbReference>
<dbReference type="GO" id="GO:0005524">
    <property type="term" value="F:ATP binding"/>
    <property type="evidence" value="ECO:0007669"/>
    <property type="project" value="InterPro"/>
</dbReference>